<accession>A0AA37BK76</accession>
<gene>
    <name evidence="2" type="ORF">GCM10010126_50270</name>
</gene>
<reference evidence="2" key="1">
    <citation type="journal article" date="2014" name="Int. J. Syst. Evol. Microbiol.">
        <title>Complete genome sequence of Corynebacterium casei LMG S-19264T (=DSM 44701T), isolated from a smear-ripened cheese.</title>
        <authorList>
            <consortium name="US DOE Joint Genome Institute (JGI-PGF)"/>
            <person name="Walter F."/>
            <person name="Albersmeier A."/>
            <person name="Kalinowski J."/>
            <person name="Ruckert C."/>
        </authorList>
    </citation>
    <scope>NUCLEOTIDE SEQUENCE</scope>
    <source>
        <strain evidence="2">JCM 3093</strain>
    </source>
</reference>
<dbReference type="Proteomes" id="UP000627984">
    <property type="component" value="Unassembled WGS sequence"/>
</dbReference>
<reference evidence="2" key="2">
    <citation type="submission" date="2022-09" db="EMBL/GenBank/DDBJ databases">
        <authorList>
            <person name="Sun Q."/>
            <person name="Ohkuma M."/>
        </authorList>
    </citation>
    <scope>NUCLEOTIDE SEQUENCE</scope>
    <source>
        <strain evidence="2">JCM 3093</strain>
    </source>
</reference>
<dbReference type="AlphaFoldDB" id="A0AA37BK76"/>
<keyword evidence="1" id="KW-0732">Signal</keyword>
<evidence type="ECO:0000256" key="1">
    <source>
        <dbReference type="SAM" id="SignalP"/>
    </source>
</evidence>
<protein>
    <recommendedName>
        <fullName evidence="4">Secreted protein</fullName>
    </recommendedName>
</protein>
<comment type="caution">
    <text evidence="2">The sequence shown here is derived from an EMBL/GenBank/DDBJ whole genome shotgun (WGS) entry which is preliminary data.</text>
</comment>
<dbReference type="EMBL" id="BMQD01000017">
    <property type="protein sequence ID" value="GGK84956.1"/>
    <property type="molecule type" value="Genomic_DNA"/>
</dbReference>
<feature type="chain" id="PRO_5041341428" description="Secreted protein" evidence="1">
    <location>
        <begin position="30"/>
        <end position="172"/>
    </location>
</feature>
<feature type="signal peptide" evidence="1">
    <location>
        <begin position="1"/>
        <end position="29"/>
    </location>
</feature>
<sequence>MMKRLTTGLLATAAATAAFALAVPAAAQAATPAAASAAAGSSGYDYDDYWGSYYSGNHKAKASGWIGVDWNRRQTSNEVHLRGKVYDLDHRTYRQGGKCALVRVQAHRFDDHHGHWAERESYRHCGAGGYKRFHFAADDVDSVRVQVCQIGLRSSHPTRCGDWEYLYTAESE</sequence>
<evidence type="ECO:0000313" key="2">
    <source>
        <dbReference type="EMBL" id="GGK84956.1"/>
    </source>
</evidence>
<name>A0AA37BK76_9ACTN</name>
<dbReference type="RefSeq" id="WP_191896939.1">
    <property type="nucleotide sequence ID" value="NZ_BMQD01000017.1"/>
</dbReference>
<evidence type="ECO:0000313" key="3">
    <source>
        <dbReference type="Proteomes" id="UP000627984"/>
    </source>
</evidence>
<organism evidence="2 3">
    <name type="scientific">Planomonospora parontospora</name>
    <dbReference type="NCBI Taxonomy" id="58119"/>
    <lineage>
        <taxon>Bacteria</taxon>
        <taxon>Bacillati</taxon>
        <taxon>Actinomycetota</taxon>
        <taxon>Actinomycetes</taxon>
        <taxon>Streptosporangiales</taxon>
        <taxon>Streptosporangiaceae</taxon>
        <taxon>Planomonospora</taxon>
    </lineage>
</organism>
<evidence type="ECO:0008006" key="4">
    <source>
        <dbReference type="Google" id="ProtNLM"/>
    </source>
</evidence>
<proteinExistence type="predicted"/>